<sequence>MEPYERLLASATAEMEDFVSTLGADRVLDVYIGKESRPYRIPESTLSSMSDIFVKAIKYEHLGIDPPGTLRFSGDDETAWKYLLWWKMKGKVPVCDRNLYPTEVLSFVRSWILGDKYDIKEFQDDLMVGLLLCLQVSPLHLTTAKVAFDNMMPSSPLRILMAEEIAHQIRQTDDPSDFPSILSWFEGTVGFTAEIIEALDMYESCGKHLLKRERCVSHRMRFMLGERRWSEG</sequence>
<proteinExistence type="predicted"/>
<keyword evidence="2" id="KW-1185">Reference proteome</keyword>
<protein>
    <submittedName>
        <fullName evidence="1">Uncharacterized protein</fullName>
    </submittedName>
</protein>
<accession>A0AAJ0DNA6</accession>
<evidence type="ECO:0000313" key="2">
    <source>
        <dbReference type="Proteomes" id="UP001271007"/>
    </source>
</evidence>
<organism evidence="1 2">
    <name type="scientific">Extremus antarcticus</name>
    <dbReference type="NCBI Taxonomy" id="702011"/>
    <lineage>
        <taxon>Eukaryota</taxon>
        <taxon>Fungi</taxon>
        <taxon>Dikarya</taxon>
        <taxon>Ascomycota</taxon>
        <taxon>Pezizomycotina</taxon>
        <taxon>Dothideomycetes</taxon>
        <taxon>Dothideomycetidae</taxon>
        <taxon>Mycosphaerellales</taxon>
        <taxon>Extremaceae</taxon>
        <taxon>Extremus</taxon>
    </lineage>
</organism>
<evidence type="ECO:0000313" key="1">
    <source>
        <dbReference type="EMBL" id="KAK3053685.1"/>
    </source>
</evidence>
<dbReference type="Proteomes" id="UP001271007">
    <property type="component" value="Unassembled WGS sequence"/>
</dbReference>
<reference evidence="1" key="1">
    <citation type="submission" date="2023-04" db="EMBL/GenBank/DDBJ databases">
        <title>Black Yeasts Isolated from many extreme environments.</title>
        <authorList>
            <person name="Coleine C."/>
            <person name="Stajich J.E."/>
            <person name="Selbmann L."/>
        </authorList>
    </citation>
    <scope>NUCLEOTIDE SEQUENCE</scope>
    <source>
        <strain evidence="1">CCFEE 5312</strain>
    </source>
</reference>
<name>A0AAJ0DNA6_9PEZI</name>
<dbReference type="EMBL" id="JAWDJX010000015">
    <property type="protein sequence ID" value="KAK3053685.1"/>
    <property type="molecule type" value="Genomic_DNA"/>
</dbReference>
<comment type="caution">
    <text evidence="1">The sequence shown here is derived from an EMBL/GenBank/DDBJ whole genome shotgun (WGS) entry which is preliminary data.</text>
</comment>
<dbReference type="AlphaFoldDB" id="A0AAJ0DNA6"/>
<gene>
    <name evidence="1" type="ORF">LTR09_005429</name>
</gene>